<proteinExistence type="predicted"/>
<dbReference type="Proteomes" id="UP001566204">
    <property type="component" value="Unassembled WGS sequence"/>
</dbReference>
<organism evidence="3 4">
    <name type="scientific">Sphingobacterium thalpophilum</name>
    <dbReference type="NCBI Taxonomy" id="259"/>
    <lineage>
        <taxon>Bacteria</taxon>
        <taxon>Pseudomonadati</taxon>
        <taxon>Bacteroidota</taxon>
        <taxon>Sphingobacteriia</taxon>
        <taxon>Sphingobacteriales</taxon>
        <taxon>Sphingobacteriaceae</taxon>
        <taxon>Sphingobacterium</taxon>
    </lineage>
</organism>
<protein>
    <submittedName>
        <fullName evidence="3">Redoxin domain-containing protein</fullName>
    </submittedName>
</protein>
<evidence type="ECO:0000313" key="4">
    <source>
        <dbReference type="Proteomes" id="UP001566204"/>
    </source>
</evidence>
<dbReference type="PANTHER" id="PTHR42852">
    <property type="entry name" value="THIOL:DISULFIDE INTERCHANGE PROTEIN DSBE"/>
    <property type="match status" value="1"/>
</dbReference>
<keyword evidence="4" id="KW-1185">Reference proteome</keyword>
<dbReference type="InterPro" id="IPR013766">
    <property type="entry name" value="Thioredoxin_domain"/>
</dbReference>
<keyword evidence="1" id="KW-0732">Signal</keyword>
<feature type="domain" description="Thioredoxin" evidence="2">
    <location>
        <begin position="337"/>
        <end position="489"/>
    </location>
</feature>
<gene>
    <name evidence="3" type="ORF">ABTW24_16780</name>
</gene>
<dbReference type="RefSeq" id="WP_370483486.1">
    <property type="nucleotide sequence ID" value="NZ_JBEOQA010000002.1"/>
</dbReference>
<comment type="caution">
    <text evidence="3">The sequence shown here is derived from an EMBL/GenBank/DDBJ whole genome shotgun (WGS) entry which is preliminary data.</text>
</comment>
<name>A0ABV4HFF1_9SPHI</name>
<dbReference type="InterPro" id="IPR000866">
    <property type="entry name" value="AhpC/TSA"/>
</dbReference>
<dbReference type="SUPFAM" id="SSF52833">
    <property type="entry name" value="Thioredoxin-like"/>
    <property type="match status" value="1"/>
</dbReference>
<feature type="signal peptide" evidence="1">
    <location>
        <begin position="1"/>
        <end position="22"/>
    </location>
</feature>
<dbReference type="EMBL" id="JBEOQB010000004">
    <property type="protein sequence ID" value="MEZ0453253.1"/>
    <property type="molecule type" value="Genomic_DNA"/>
</dbReference>
<evidence type="ECO:0000256" key="1">
    <source>
        <dbReference type="SAM" id="SignalP"/>
    </source>
</evidence>
<dbReference type="Gene3D" id="3.40.30.10">
    <property type="entry name" value="Glutaredoxin"/>
    <property type="match status" value="1"/>
</dbReference>
<reference evidence="3 4" key="1">
    <citation type="submission" date="2024-06" db="EMBL/GenBank/DDBJ databases">
        <title>Soil Sphingobacterium thalpophilum.</title>
        <authorList>
            <person name="Yang J."/>
            <person name="Li J."/>
        </authorList>
    </citation>
    <scope>NUCLEOTIDE SEQUENCE [LARGE SCALE GENOMIC DNA]</scope>
    <source>
        <strain evidence="3 4">22g91tb</strain>
    </source>
</reference>
<dbReference type="Pfam" id="PF00578">
    <property type="entry name" value="AhpC-TSA"/>
    <property type="match status" value="1"/>
</dbReference>
<evidence type="ECO:0000313" key="3">
    <source>
        <dbReference type="EMBL" id="MEZ0453253.1"/>
    </source>
</evidence>
<dbReference type="InterPro" id="IPR050553">
    <property type="entry name" value="Thioredoxin_ResA/DsbE_sf"/>
</dbReference>
<feature type="chain" id="PRO_5047223185" evidence="1">
    <location>
        <begin position="23"/>
        <end position="490"/>
    </location>
</feature>
<dbReference type="PROSITE" id="PS51352">
    <property type="entry name" value="THIOREDOXIN_2"/>
    <property type="match status" value="1"/>
</dbReference>
<dbReference type="PANTHER" id="PTHR42852:SF13">
    <property type="entry name" value="PROTEIN DIPZ"/>
    <property type="match status" value="1"/>
</dbReference>
<accession>A0ABV4HFF1</accession>
<evidence type="ECO:0000259" key="2">
    <source>
        <dbReference type="PROSITE" id="PS51352"/>
    </source>
</evidence>
<sequence>MKSFLLSLVTMLCGICGASVQAGQNFMVQLNGFDKFDLAVATVRSMDQDADILKKENELIDGHVVPLKAGRARIVLNNVPEHFVLTVSLYLNGSRYELIPSWYANNADSIIIKDKGSKQRFDSLVVSGRGEELYALQYALDQIVRGHSATRRYPLSADYFTSKFGREFQLDNVVDKNIEIGKLVERSSVGPAAKQWILAKMFYKIYAQFFLNPLAVTFIKDDSQRTKDIEEVFNRFKSLYKAAIRPTPFCLTDEYIEFYLKYLKLEAIFEKADKVDHNVRQIIRDFEGQAREHMGYAYLVESFYKISEPDRLRVMEWLLSITKSSERIDKLAGMRTIAAGMPFPDFELTDLQGKKWRKEDFQGKVVFFDFYYTGCGNCALYFKNKVSNAEDYFHDNADLVFVSISIDKDLKVWRKSIESKAYNSASSLKLYTDGLGSKHPLIVQLRVNAYPFPILMGKTGLIETSDSKKLGSGYSSSEALIKTIEKALAK</sequence>
<dbReference type="InterPro" id="IPR036249">
    <property type="entry name" value="Thioredoxin-like_sf"/>
</dbReference>